<feature type="transmembrane region" description="Helical" evidence="1">
    <location>
        <begin position="98"/>
        <end position="122"/>
    </location>
</feature>
<feature type="transmembrane region" description="Helical" evidence="1">
    <location>
        <begin position="525"/>
        <end position="546"/>
    </location>
</feature>
<feature type="transmembrane region" description="Helical" evidence="1">
    <location>
        <begin position="226"/>
        <end position="248"/>
    </location>
</feature>
<feature type="transmembrane region" description="Helical" evidence="1">
    <location>
        <begin position="260"/>
        <end position="280"/>
    </location>
</feature>
<dbReference type="InterPro" id="IPR000883">
    <property type="entry name" value="Cyt_C_Oxase_1"/>
</dbReference>
<keyword evidence="1" id="KW-0812">Transmembrane</keyword>
<evidence type="ECO:0000256" key="1">
    <source>
        <dbReference type="SAM" id="Phobius"/>
    </source>
</evidence>
<dbReference type="CDD" id="cd01660">
    <property type="entry name" value="ba3-like_Oxidase_I"/>
    <property type="match status" value="1"/>
</dbReference>
<proteinExistence type="predicted"/>
<dbReference type="Pfam" id="PF00115">
    <property type="entry name" value="COX1"/>
    <property type="match status" value="1"/>
</dbReference>
<evidence type="ECO:0000313" key="3">
    <source>
        <dbReference type="EMBL" id="MCX2819137.1"/>
    </source>
</evidence>
<dbReference type="PRINTS" id="PR01165">
    <property type="entry name" value="CYCOXIDASEI"/>
</dbReference>
<dbReference type="PANTHER" id="PTHR10422">
    <property type="entry name" value="CYTOCHROME C OXIDASE SUBUNIT 1"/>
    <property type="match status" value="1"/>
</dbReference>
<feature type="transmembrane region" description="Helical" evidence="1">
    <location>
        <begin position="142"/>
        <end position="167"/>
    </location>
</feature>
<feature type="transmembrane region" description="Helical" evidence="1">
    <location>
        <begin position="414"/>
        <end position="434"/>
    </location>
</feature>
<dbReference type="PROSITE" id="PS50855">
    <property type="entry name" value="COX1"/>
    <property type="match status" value="1"/>
</dbReference>
<evidence type="ECO:0000313" key="4">
    <source>
        <dbReference type="Proteomes" id="UP001149411"/>
    </source>
</evidence>
<dbReference type="EMBL" id="RKLV01000006">
    <property type="protein sequence ID" value="MCX2819137.1"/>
    <property type="molecule type" value="Genomic_DNA"/>
</dbReference>
<feature type="transmembrane region" description="Helical" evidence="1">
    <location>
        <begin position="342"/>
        <end position="362"/>
    </location>
</feature>
<dbReference type="InterPro" id="IPR033943">
    <property type="entry name" value="Ba3-like_Oxidase_I"/>
</dbReference>
<dbReference type="PANTHER" id="PTHR10422:SF40">
    <property type="entry name" value="CYTOCHROME C OXIDASE SUBUNIT I"/>
    <property type="match status" value="1"/>
</dbReference>
<dbReference type="RefSeq" id="WP_266087155.1">
    <property type="nucleotide sequence ID" value="NZ_RKLV01000006.1"/>
</dbReference>
<accession>A0A9Q4C4Y3</accession>
<dbReference type="InterPro" id="IPR036927">
    <property type="entry name" value="Cyt_c_oxase-like_su1_sf"/>
</dbReference>
<dbReference type="GO" id="GO:0004129">
    <property type="term" value="F:cytochrome-c oxidase activity"/>
    <property type="evidence" value="ECO:0007669"/>
    <property type="project" value="InterPro"/>
</dbReference>
<dbReference type="GO" id="GO:0016020">
    <property type="term" value="C:membrane"/>
    <property type="evidence" value="ECO:0007669"/>
    <property type="project" value="InterPro"/>
</dbReference>
<dbReference type="GO" id="GO:0020037">
    <property type="term" value="F:heme binding"/>
    <property type="evidence" value="ECO:0007669"/>
    <property type="project" value="InterPro"/>
</dbReference>
<organism evidence="3 4">
    <name type="scientific">Halorutilus salinus</name>
    <dbReference type="NCBI Taxonomy" id="2487751"/>
    <lineage>
        <taxon>Archaea</taxon>
        <taxon>Methanobacteriati</taxon>
        <taxon>Methanobacteriota</taxon>
        <taxon>Stenosarchaea group</taxon>
        <taxon>Halobacteria</taxon>
        <taxon>Halorutilales</taxon>
        <taxon>Halorutilaceae</taxon>
        <taxon>Halorutilus</taxon>
    </lineage>
</organism>
<feature type="transmembrane region" description="Helical" evidence="1">
    <location>
        <begin position="12"/>
        <end position="34"/>
    </location>
</feature>
<feature type="transmembrane region" description="Helical" evidence="1">
    <location>
        <begin position="300"/>
        <end position="321"/>
    </location>
</feature>
<sequence length="571" mass="63227">MAYVDRRPLEARVVRVAFGAAFLFLGLGGLGGLIQSLHRTGYFQFIGEITDGNYYTVLTSHGVFMVLFFTIFFLMGAFTWALTRSLDRDLNNPRMTKYWITSMCVGAFLTSLAIIGGFTNAIPIEANVLYTMYAPLQAHPLYYIGLTLFVTGTWVAGYDWISTYWGWRSDNPDERIPLMAFMVLTTMLMWYILTVGIAIEVLFFLIPWSLGLVNEINPTLTRTLFWYFGHAVVYFWLLPAYLLWYAVLPKLSGGRLFSDPLARVVFILFLILGTPVGIHHQYLDPGIPEGFKFVAMTNTMFLLLPSLLTAFTVVASIEHGGRQRGGKGYLGWLRTLPWKNPAFSGMALAGIMFAAGGFSGMINAGMNINYLVHNTIWVPGHFHLTVGTASALTFMAGAYWLVPQITGKNLAAKKLAAVQPFLWFVGMTFMSNAMHRAGLFGMPRRTSEPMYDAFSYDPAIGTVGEVNSQIALGGVILTVSLGIFLYVIVRTWFGGEKVESPVDAELPPAMSGPEHSPRVLDNLKLWVGVAVLLVILAYTVPIAYIATDGLWSGSETYPVVVDALDTLEVLL</sequence>
<evidence type="ECO:0000259" key="2">
    <source>
        <dbReference type="PROSITE" id="PS50855"/>
    </source>
</evidence>
<dbReference type="Proteomes" id="UP001149411">
    <property type="component" value="Unassembled WGS sequence"/>
</dbReference>
<gene>
    <name evidence="3" type="ORF">EGH25_07200</name>
</gene>
<feature type="transmembrane region" description="Helical" evidence="1">
    <location>
        <begin position="54"/>
        <end position="78"/>
    </location>
</feature>
<dbReference type="AlphaFoldDB" id="A0A9Q4C4Y3"/>
<keyword evidence="1" id="KW-0472">Membrane</keyword>
<feature type="transmembrane region" description="Helical" evidence="1">
    <location>
        <begin position="179"/>
        <end position="206"/>
    </location>
</feature>
<feature type="transmembrane region" description="Helical" evidence="1">
    <location>
        <begin position="470"/>
        <end position="489"/>
    </location>
</feature>
<keyword evidence="1" id="KW-1133">Transmembrane helix</keyword>
<feature type="transmembrane region" description="Helical" evidence="1">
    <location>
        <begin position="382"/>
        <end position="402"/>
    </location>
</feature>
<reference evidence="3" key="1">
    <citation type="submission" date="2022-09" db="EMBL/GenBank/DDBJ databases">
        <title>Haloadaptaus new haloarchaeum isolated from saline soil.</title>
        <authorList>
            <person name="Duran-Viseras A."/>
            <person name="Sanchez-Porro C."/>
            <person name="Ventosa A."/>
        </authorList>
    </citation>
    <scope>NUCLEOTIDE SEQUENCE</scope>
    <source>
        <strain evidence="3">F3-133</strain>
    </source>
</reference>
<dbReference type="Gene3D" id="1.20.210.10">
    <property type="entry name" value="Cytochrome c oxidase-like, subunit I domain"/>
    <property type="match status" value="1"/>
</dbReference>
<protein>
    <submittedName>
        <fullName evidence="3">B(O/a)3-type cytochrome-c oxidase subunit 1</fullName>
    </submittedName>
</protein>
<dbReference type="GO" id="GO:0009060">
    <property type="term" value="P:aerobic respiration"/>
    <property type="evidence" value="ECO:0007669"/>
    <property type="project" value="InterPro"/>
</dbReference>
<keyword evidence="4" id="KW-1185">Reference proteome</keyword>
<dbReference type="SUPFAM" id="SSF81442">
    <property type="entry name" value="Cytochrome c oxidase subunit I-like"/>
    <property type="match status" value="1"/>
</dbReference>
<dbReference type="InterPro" id="IPR023616">
    <property type="entry name" value="Cyt_c_oxase-like_su1_dom"/>
</dbReference>
<name>A0A9Q4C4Y3_9EURY</name>
<comment type="caution">
    <text evidence="3">The sequence shown here is derived from an EMBL/GenBank/DDBJ whole genome shotgun (WGS) entry which is preliminary data.</text>
</comment>
<feature type="domain" description="Cytochrome oxidase subunit I profile" evidence="2">
    <location>
        <begin position="30"/>
        <end position="520"/>
    </location>
</feature>